<dbReference type="Pfam" id="PF05990">
    <property type="entry name" value="DUF900"/>
    <property type="match status" value="1"/>
</dbReference>
<protein>
    <submittedName>
        <fullName evidence="1">Uncharacterized protein</fullName>
    </submittedName>
</protein>
<accession>A0A1B2EB77</accession>
<reference evidence="1" key="1">
    <citation type="submission" date="2016-07" db="EMBL/GenBank/DDBJ databases">
        <title>Microvirga ossetica sp. nov. a new species of rhizobia isolated from root nodules of the legume species Vicia alpestris Steven originated from North Ossetia region in the Caucasus.</title>
        <authorList>
            <person name="Safronova V.I."/>
            <person name="Kuznetsova I.G."/>
            <person name="Sazanova A.L."/>
            <person name="Belimov A."/>
            <person name="Andronov E."/>
            <person name="Osledkin Y.S."/>
            <person name="Onishchuk O.P."/>
            <person name="Kurchak O.N."/>
            <person name="Shaposhnikov A.I."/>
            <person name="Willems A."/>
            <person name="Tikhonovich I.A."/>
        </authorList>
    </citation>
    <scope>NUCLEOTIDE SEQUENCE [LARGE SCALE GENOMIC DNA]</scope>
    <source>
        <strain evidence="1">V5/3M</strain>
    </source>
</reference>
<proteinExistence type="predicted"/>
<dbReference type="AlphaFoldDB" id="A0A1B2EB77"/>
<organism evidence="1">
    <name type="scientific">Microvirga ossetica</name>
    <dbReference type="NCBI Taxonomy" id="1882682"/>
    <lineage>
        <taxon>Bacteria</taxon>
        <taxon>Pseudomonadati</taxon>
        <taxon>Pseudomonadota</taxon>
        <taxon>Alphaproteobacteria</taxon>
        <taxon>Hyphomicrobiales</taxon>
        <taxon>Methylobacteriaceae</taxon>
        <taxon>Microvirga</taxon>
    </lineage>
</organism>
<evidence type="ECO:0000313" key="1">
    <source>
        <dbReference type="EMBL" id="ANY77230.1"/>
    </source>
</evidence>
<name>A0A1B2EB77_9HYPH</name>
<dbReference type="InterPro" id="IPR010297">
    <property type="entry name" value="DUF900_hydrolase"/>
</dbReference>
<dbReference type="EMBL" id="CP016616">
    <property type="protein sequence ID" value="ANY77230.1"/>
    <property type="molecule type" value="Genomic_DNA"/>
</dbReference>
<sequence>MGCHDGSVDCGTEALRQMAIRDGGVAPKIRNVILASPDLDIDVFRRQSQELGPSRPKLTLFVSQDDQALSVSRLIGGDVDRLGQINPGAEPYQPNWRRPG</sequence>
<dbReference type="KEGG" id="moc:BB934_02535"/>
<gene>
    <name evidence="1" type="ORF">BB934_02535</name>
</gene>